<comment type="caution">
    <text evidence="3">The sequence shown here is derived from an EMBL/GenBank/DDBJ whole genome shotgun (WGS) entry which is preliminary data.</text>
</comment>
<dbReference type="RefSeq" id="WP_166848031.1">
    <property type="nucleotide sequence ID" value="NZ_JAAONY010000003.1"/>
</dbReference>
<dbReference type="InterPro" id="IPR029069">
    <property type="entry name" value="HotDog_dom_sf"/>
</dbReference>
<dbReference type="Pfam" id="PF03061">
    <property type="entry name" value="4HBT"/>
    <property type="match status" value="1"/>
</dbReference>
<protein>
    <submittedName>
        <fullName evidence="3">Uncharacterized protein (TIGR00369 family)</fullName>
    </submittedName>
</protein>
<dbReference type="GO" id="GO:0005829">
    <property type="term" value="C:cytosol"/>
    <property type="evidence" value="ECO:0007669"/>
    <property type="project" value="TreeGrafter"/>
</dbReference>
<dbReference type="CDD" id="cd03443">
    <property type="entry name" value="PaaI_thioesterase"/>
    <property type="match status" value="1"/>
</dbReference>
<organism evidence="3 4">
    <name type="scientific">Pseudoteredinibacter isoporae</name>
    <dbReference type="NCBI Taxonomy" id="570281"/>
    <lineage>
        <taxon>Bacteria</taxon>
        <taxon>Pseudomonadati</taxon>
        <taxon>Pseudomonadota</taxon>
        <taxon>Gammaproteobacteria</taxon>
        <taxon>Cellvibrionales</taxon>
        <taxon>Cellvibrionaceae</taxon>
        <taxon>Pseudoteredinibacter</taxon>
    </lineage>
</organism>
<proteinExistence type="predicted"/>
<keyword evidence="4" id="KW-1185">Reference proteome</keyword>
<name>A0A7X0MXM3_9GAMM</name>
<accession>A0A7X0MXM3</accession>
<evidence type="ECO:0000313" key="4">
    <source>
        <dbReference type="Proteomes" id="UP000528457"/>
    </source>
</evidence>
<dbReference type="PANTHER" id="PTHR43240">
    <property type="entry name" value="1,4-DIHYDROXY-2-NAPHTHOYL-COA THIOESTERASE 1"/>
    <property type="match status" value="1"/>
</dbReference>
<dbReference type="GO" id="GO:0061522">
    <property type="term" value="F:1,4-dihydroxy-2-naphthoyl-CoA thioesterase activity"/>
    <property type="evidence" value="ECO:0007669"/>
    <property type="project" value="TreeGrafter"/>
</dbReference>
<evidence type="ECO:0000259" key="2">
    <source>
        <dbReference type="Pfam" id="PF03061"/>
    </source>
</evidence>
<dbReference type="InParanoid" id="A0A7X0MXM3"/>
<dbReference type="Proteomes" id="UP000528457">
    <property type="component" value="Unassembled WGS sequence"/>
</dbReference>
<reference evidence="3 4" key="1">
    <citation type="submission" date="2020-08" db="EMBL/GenBank/DDBJ databases">
        <title>Genomic Encyclopedia of Type Strains, Phase IV (KMG-IV): sequencing the most valuable type-strain genomes for metagenomic binning, comparative biology and taxonomic classification.</title>
        <authorList>
            <person name="Goeker M."/>
        </authorList>
    </citation>
    <scope>NUCLEOTIDE SEQUENCE [LARGE SCALE GENOMIC DNA]</scope>
    <source>
        <strain evidence="3 4">DSM 22368</strain>
    </source>
</reference>
<dbReference type="NCBIfam" id="TIGR00369">
    <property type="entry name" value="unchar_dom_1"/>
    <property type="match status" value="1"/>
</dbReference>
<dbReference type="AlphaFoldDB" id="A0A7X0MXM3"/>
<sequence length="167" mass="18331">MAVDIVLVKKLAKLMVSANKGDHFHQLGLEFTHLETGACEMRLPYSERLVGNPDTGVVHGGAITALLDTCCGMACATVLEDVGLTPTMDLRIDYMGVAEPGQDIYARADVYRSSQSVLFARGRAYTKGQEDRPVAHCVANFIRLDEEVLKNLSEQFKPFLEAVEVDL</sequence>
<dbReference type="EMBL" id="JACHHT010000003">
    <property type="protein sequence ID" value="MBB6523380.1"/>
    <property type="molecule type" value="Genomic_DNA"/>
</dbReference>
<evidence type="ECO:0000256" key="1">
    <source>
        <dbReference type="ARBA" id="ARBA00022801"/>
    </source>
</evidence>
<gene>
    <name evidence="3" type="ORF">HNR48_003682</name>
</gene>
<dbReference type="PANTHER" id="PTHR43240:SF7">
    <property type="entry name" value="BLR7284 PROTEIN"/>
    <property type="match status" value="1"/>
</dbReference>
<evidence type="ECO:0000313" key="3">
    <source>
        <dbReference type="EMBL" id="MBB6523380.1"/>
    </source>
</evidence>
<feature type="domain" description="Thioesterase" evidence="2">
    <location>
        <begin position="56"/>
        <end position="130"/>
    </location>
</feature>
<dbReference type="SUPFAM" id="SSF54637">
    <property type="entry name" value="Thioesterase/thiol ester dehydrase-isomerase"/>
    <property type="match status" value="1"/>
</dbReference>
<dbReference type="Gene3D" id="3.10.129.10">
    <property type="entry name" value="Hotdog Thioesterase"/>
    <property type="match status" value="1"/>
</dbReference>
<keyword evidence="1" id="KW-0378">Hydrolase</keyword>
<dbReference type="InterPro" id="IPR006683">
    <property type="entry name" value="Thioestr_dom"/>
</dbReference>
<dbReference type="InterPro" id="IPR003736">
    <property type="entry name" value="PAAI_dom"/>
</dbReference>